<dbReference type="PANTHER" id="PTHR23280">
    <property type="entry name" value="4.1 G PROTEIN"/>
    <property type="match status" value="1"/>
</dbReference>
<keyword evidence="4" id="KW-1185">Reference proteome</keyword>
<dbReference type="PROSITE" id="PS50057">
    <property type="entry name" value="FERM_3"/>
    <property type="match status" value="1"/>
</dbReference>
<dbReference type="SUPFAM" id="SSF47031">
    <property type="entry name" value="Second domain of FERM"/>
    <property type="match status" value="1"/>
</dbReference>
<comment type="caution">
    <text evidence="3">The sequence shown here is derived from an EMBL/GenBank/DDBJ whole genome shotgun (WGS) entry which is preliminary data.</text>
</comment>
<feature type="region of interest" description="Disordered" evidence="1">
    <location>
        <begin position="1"/>
        <end position="51"/>
    </location>
</feature>
<dbReference type="SMART" id="SM01196">
    <property type="entry name" value="FERM_C"/>
    <property type="match status" value="1"/>
</dbReference>
<name>A0A4U5N6D5_STECR</name>
<reference evidence="3 4" key="1">
    <citation type="journal article" date="2015" name="Genome Biol.">
        <title>Comparative genomics of Steinernema reveals deeply conserved gene regulatory networks.</title>
        <authorList>
            <person name="Dillman A.R."/>
            <person name="Macchietto M."/>
            <person name="Porter C.F."/>
            <person name="Rogers A."/>
            <person name="Williams B."/>
            <person name="Antoshechkin I."/>
            <person name="Lee M.M."/>
            <person name="Goodwin Z."/>
            <person name="Lu X."/>
            <person name="Lewis E.E."/>
            <person name="Goodrich-Blair H."/>
            <person name="Stock S.P."/>
            <person name="Adams B.J."/>
            <person name="Sternberg P.W."/>
            <person name="Mortazavi A."/>
        </authorList>
    </citation>
    <scope>NUCLEOTIDE SEQUENCE [LARGE SCALE GENOMIC DNA]</scope>
    <source>
        <strain evidence="3 4">ALL</strain>
    </source>
</reference>
<evidence type="ECO:0000259" key="2">
    <source>
        <dbReference type="PROSITE" id="PS50057"/>
    </source>
</evidence>
<dbReference type="InterPro" id="IPR019749">
    <property type="entry name" value="Band_41_domain"/>
</dbReference>
<dbReference type="InterPro" id="IPR019748">
    <property type="entry name" value="FERM_central"/>
</dbReference>
<dbReference type="Pfam" id="PF09380">
    <property type="entry name" value="FERM_C"/>
    <property type="match status" value="1"/>
</dbReference>
<dbReference type="SUPFAM" id="SSF50729">
    <property type="entry name" value="PH domain-like"/>
    <property type="match status" value="1"/>
</dbReference>
<reference evidence="3 4" key="2">
    <citation type="journal article" date="2019" name="G3 (Bethesda)">
        <title>Hybrid Assembly of the Genome of the Entomopathogenic Nematode Steinernema carpocapsae Identifies the X-Chromosome.</title>
        <authorList>
            <person name="Serra L."/>
            <person name="Macchietto M."/>
            <person name="Macias-Munoz A."/>
            <person name="McGill C.J."/>
            <person name="Rodriguez I.M."/>
            <person name="Rodriguez B."/>
            <person name="Murad R."/>
            <person name="Mortazavi A."/>
        </authorList>
    </citation>
    <scope>NUCLEOTIDE SEQUENCE [LARGE SCALE GENOMIC DNA]</scope>
    <source>
        <strain evidence="3 4">ALL</strain>
    </source>
</reference>
<dbReference type="GO" id="GO:0031032">
    <property type="term" value="P:actomyosin structure organization"/>
    <property type="evidence" value="ECO:0007669"/>
    <property type="project" value="TreeGrafter"/>
</dbReference>
<dbReference type="CDD" id="cd01765">
    <property type="entry name" value="FERM_F0_F1"/>
    <property type="match status" value="1"/>
</dbReference>
<feature type="compositionally biased region" description="Low complexity" evidence="1">
    <location>
        <begin position="19"/>
        <end position="38"/>
    </location>
</feature>
<dbReference type="GO" id="GO:0005886">
    <property type="term" value="C:plasma membrane"/>
    <property type="evidence" value="ECO:0007669"/>
    <property type="project" value="TreeGrafter"/>
</dbReference>
<dbReference type="InterPro" id="IPR029071">
    <property type="entry name" value="Ubiquitin-like_domsf"/>
</dbReference>
<dbReference type="InterPro" id="IPR014352">
    <property type="entry name" value="FERM/acyl-CoA-bd_prot_sf"/>
</dbReference>
<dbReference type="EMBL" id="AZBU02000005">
    <property type="protein sequence ID" value="TKR77950.1"/>
    <property type="molecule type" value="Genomic_DNA"/>
</dbReference>
<dbReference type="GO" id="GO:0005856">
    <property type="term" value="C:cytoskeleton"/>
    <property type="evidence" value="ECO:0007669"/>
    <property type="project" value="TreeGrafter"/>
</dbReference>
<evidence type="ECO:0000313" key="3">
    <source>
        <dbReference type="EMBL" id="TKR77950.1"/>
    </source>
</evidence>
<sequence>MDGEPAREPAGSARRSGEPACEPAGSPSGSSEPAREPAGSAGSRKPARHPSLVESDACKICEIRNSNRKDDVYKSGSRHETSALATADVCNDHEVILGESDSRSNSACFNLFVDEICVILNRCRECVTSRLHIFLDSLPISVLLADEMPSEQAEVHSAESQDPRTCQSDVAEKHLRPAVVRYPDGSIETFKIHKNAEAQVLFDLTMDMRLPDPDDKPYFTLSFTSKKGKKEKFVNNDKALAKQVEAADWNFNIRFKFYPQDPEYLVNDIARQFLVNQCMSDIYTGRIPRETLGQAEGRLSALVAQAEIGNYAPSEGYGDYVRGRNFSTSVDYDFINLMETRHESYRGLSSEEAYKLYLDICKDLAFYGVHRFETKDNTDRQPIDVGVCAKGVVVYTEGEGMTHMFEWKHVEKITFRRRYFCMRFIRELPEELHDLQGATVVFKLRSIPATERFYKLVVEHHEFFRLMKRVPKVKSRASFFQWIFRRFWGRPRVEDEVVAPSEYTNDESVRTYPLEESIEPSEEDSLNLSTIDRFEDAEGGCVYSLPSAEPFLEEEDGSKGDAPEGSQGVVAEGGSNKLADSANHEGNLLCAILEATSLPSEVVVERVEVKTTTA</sequence>
<dbReference type="Pfam" id="PF00373">
    <property type="entry name" value="FERM_M"/>
    <property type="match status" value="1"/>
</dbReference>
<accession>A0A4U5N6D5</accession>
<dbReference type="STRING" id="34508.A0A4U5N6D5"/>
<evidence type="ECO:0000256" key="1">
    <source>
        <dbReference type="SAM" id="MobiDB-lite"/>
    </source>
</evidence>
<feature type="region of interest" description="Disordered" evidence="1">
    <location>
        <begin position="552"/>
        <end position="580"/>
    </location>
</feature>
<dbReference type="Gene3D" id="3.10.20.90">
    <property type="entry name" value="Phosphatidylinositol 3-kinase Catalytic Subunit, Chain A, domain 1"/>
    <property type="match status" value="1"/>
</dbReference>
<dbReference type="InterPro" id="IPR018980">
    <property type="entry name" value="FERM_PH-like_C"/>
</dbReference>
<dbReference type="OrthoDB" id="6589456at2759"/>
<dbReference type="SMART" id="SM00295">
    <property type="entry name" value="B41"/>
    <property type="match status" value="1"/>
</dbReference>
<protein>
    <recommendedName>
        <fullName evidence="2">FERM domain-containing protein</fullName>
    </recommendedName>
</protein>
<dbReference type="CDD" id="cd14473">
    <property type="entry name" value="FERM_B-lobe"/>
    <property type="match status" value="1"/>
</dbReference>
<proteinExistence type="predicted"/>
<dbReference type="Proteomes" id="UP000298663">
    <property type="component" value="Unassembled WGS sequence"/>
</dbReference>
<feature type="domain" description="FERM" evidence="2">
    <location>
        <begin position="176"/>
        <end position="468"/>
    </location>
</feature>
<dbReference type="Gene3D" id="1.20.80.10">
    <property type="match status" value="1"/>
</dbReference>
<dbReference type="InterPro" id="IPR000299">
    <property type="entry name" value="FERM_domain"/>
</dbReference>
<organism evidence="3 4">
    <name type="scientific">Steinernema carpocapsae</name>
    <name type="common">Entomopathogenic nematode</name>
    <dbReference type="NCBI Taxonomy" id="34508"/>
    <lineage>
        <taxon>Eukaryota</taxon>
        <taxon>Metazoa</taxon>
        <taxon>Ecdysozoa</taxon>
        <taxon>Nematoda</taxon>
        <taxon>Chromadorea</taxon>
        <taxon>Rhabditida</taxon>
        <taxon>Tylenchina</taxon>
        <taxon>Panagrolaimomorpha</taxon>
        <taxon>Strongyloidoidea</taxon>
        <taxon>Steinernematidae</taxon>
        <taxon>Steinernema</taxon>
    </lineage>
</organism>
<dbReference type="PANTHER" id="PTHR23280:SF21">
    <property type="entry name" value="PROTEIN 4.1 HOMOLOG"/>
    <property type="match status" value="1"/>
</dbReference>
<dbReference type="InterPro" id="IPR035963">
    <property type="entry name" value="FERM_2"/>
</dbReference>
<evidence type="ECO:0000313" key="4">
    <source>
        <dbReference type="Proteomes" id="UP000298663"/>
    </source>
</evidence>
<dbReference type="AlphaFoldDB" id="A0A4U5N6D5"/>
<dbReference type="SUPFAM" id="SSF54236">
    <property type="entry name" value="Ubiquitin-like"/>
    <property type="match status" value="1"/>
</dbReference>
<gene>
    <name evidence="3" type="ORF">L596_018837</name>
</gene>
<dbReference type="InterPro" id="IPR011993">
    <property type="entry name" value="PH-like_dom_sf"/>
</dbReference>
<dbReference type="Gene3D" id="2.30.29.30">
    <property type="entry name" value="Pleckstrin-homology domain (PH domain)/Phosphotyrosine-binding domain (PTB)"/>
    <property type="match status" value="1"/>
</dbReference>